<protein>
    <submittedName>
        <fullName evidence="1">Uncharacterized protein</fullName>
    </submittedName>
</protein>
<organism evidence="1">
    <name type="scientific">Ralstonia pickettii (strain 12D)</name>
    <dbReference type="NCBI Taxonomy" id="428406"/>
    <lineage>
        <taxon>Bacteria</taxon>
        <taxon>Pseudomonadati</taxon>
        <taxon>Pseudomonadota</taxon>
        <taxon>Betaproteobacteria</taxon>
        <taxon>Burkholderiales</taxon>
        <taxon>Burkholderiaceae</taxon>
        <taxon>Ralstonia</taxon>
    </lineage>
</organism>
<gene>
    <name evidence="1" type="ordered locus">Rpic12D_5057</name>
</gene>
<accession>C6BQ17</accession>
<sequence>MNNSSRLNSVAPDLVELAVRMSPIDRQSVAFSVAKWACKQTGALEVLDESRIDLSSDASLEATDNVRQILSNLIEELDQRYFSITDDNDGLDEAGEALRWFSMARAITALRYAIDASDSGCFCESVYEAHAATDDLNALREAILRQV</sequence>
<reference evidence="1" key="1">
    <citation type="submission" date="2009-06" db="EMBL/GenBank/DDBJ databases">
        <title>Complete sequence plasmid 1 of Ralstonia pickettii 12D.</title>
        <authorList>
            <consortium name="US DOE Joint Genome Institute"/>
            <person name="Lucas S."/>
            <person name="Copeland A."/>
            <person name="Lapidus A."/>
            <person name="Glavina del Rio T."/>
            <person name="Dalin E."/>
            <person name="Tice H."/>
            <person name="Bruce D."/>
            <person name="Goodwin L."/>
            <person name="Pitluck S."/>
            <person name="Sims D."/>
            <person name="Meincke L."/>
            <person name="Brettin T."/>
            <person name="Detter J.C."/>
            <person name="Han C."/>
            <person name="Larimer F."/>
            <person name="Land M."/>
            <person name="Hauser L."/>
            <person name="Kyrpides N."/>
            <person name="Ovchinnikova G."/>
            <person name="Marsh T."/>
            <person name="Richardson P."/>
        </authorList>
    </citation>
    <scope>NUCLEOTIDE SEQUENCE [LARGE SCALE GENOMIC DNA]</scope>
    <source>
        <strain evidence="1">12D</strain>
        <plasmid>12D</plasmid>
        <plasmid evidence="1">pRp12D01</plasmid>
    </source>
</reference>
<dbReference type="AlphaFoldDB" id="C6BQ17"/>
<dbReference type="HOGENOM" id="CLU_1766492_0_0_4"/>
<proteinExistence type="predicted"/>
<name>C6BQ17_RALP1</name>
<geneLocation type="plasmid" evidence="1">
    <name>pRp12D01</name>
</geneLocation>
<evidence type="ECO:0000313" key="1">
    <source>
        <dbReference type="EMBL" id="ACS66291.1"/>
    </source>
</evidence>
<dbReference type="EMBL" id="CP001646">
    <property type="protein sequence ID" value="ACS66291.1"/>
    <property type="molecule type" value="Genomic_DNA"/>
</dbReference>
<keyword evidence="1" id="KW-0614">Plasmid</keyword>
<dbReference type="KEGG" id="rpf:Rpic12D_5057"/>